<proteinExistence type="predicted"/>
<dbReference type="OrthoDB" id="7947447at2"/>
<feature type="domain" description="Putative auto-transporter adhesin head GIN" evidence="2">
    <location>
        <begin position="49"/>
        <end position="243"/>
    </location>
</feature>
<keyword evidence="4" id="KW-1185">Reference proteome</keyword>
<accession>A0A5B8LR92</accession>
<name>A0A5B8LR92_9HYPH</name>
<gene>
    <name evidence="3" type="ORF">FPZ08_08330</name>
</gene>
<dbReference type="Gene3D" id="2.160.20.120">
    <property type="match status" value="1"/>
</dbReference>
<feature type="compositionally biased region" description="Basic and acidic residues" evidence="1">
    <location>
        <begin position="237"/>
        <end position="249"/>
    </location>
</feature>
<protein>
    <submittedName>
        <fullName evidence="3">DUF2807 domain-containing protein</fullName>
    </submittedName>
</protein>
<organism evidence="3 4">
    <name type="scientific">Devosia ginsengisoli</name>
    <dbReference type="NCBI Taxonomy" id="400770"/>
    <lineage>
        <taxon>Bacteria</taxon>
        <taxon>Pseudomonadati</taxon>
        <taxon>Pseudomonadota</taxon>
        <taxon>Alphaproteobacteria</taxon>
        <taxon>Hyphomicrobiales</taxon>
        <taxon>Devosiaceae</taxon>
        <taxon>Devosia</taxon>
    </lineage>
</organism>
<evidence type="ECO:0000313" key="3">
    <source>
        <dbReference type="EMBL" id="QDZ10757.1"/>
    </source>
</evidence>
<feature type="region of interest" description="Disordered" evidence="1">
    <location>
        <begin position="230"/>
        <end position="260"/>
    </location>
</feature>
<dbReference type="KEGG" id="dea:FPZ08_08330"/>
<dbReference type="AlphaFoldDB" id="A0A5B8LR92"/>
<dbReference type="Proteomes" id="UP000315364">
    <property type="component" value="Chromosome"/>
</dbReference>
<dbReference type="EMBL" id="CP042304">
    <property type="protein sequence ID" value="QDZ10757.1"/>
    <property type="molecule type" value="Genomic_DNA"/>
</dbReference>
<dbReference type="InterPro" id="IPR021255">
    <property type="entry name" value="DUF2807"/>
</dbReference>
<reference evidence="3 4" key="1">
    <citation type="submission" date="2019-07" db="EMBL/GenBank/DDBJ databases">
        <title>Full genome sequence of Devosia sp. Gsoil 520.</title>
        <authorList>
            <person name="Im W.-T."/>
        </authorList>
    </citation>
    <scope>NUCLEOTIDE SEQUENCE [LARGE SCALE GENOMIC DNA]</scope>
    <source>
        <strain evidence="3 4">Gsoil 520</strain>
    </source>
</reference>
<evidence type="ECO:0000256" key="1">
    <source>
        <dbReference type="SAM" id="MobiDB-lite"/>
    </source>
</evidence>
<evidence type="ECO:0000313" key="4">
    <source>
        <dbReference type="Proteomes" id="UP000315364"/>
    </source>
</evidence>
<dbReference type="Pfam" id="PF10988">
    <property type="entry name" value="DUF2807"/>
    <property type="match status" value="1"/>
</dbReference>
<sequence>MPAHMRWVQGSLEGSDMRRSIAIATTATASLLLGSAAFAQSADYDFSGFDRVDIATGLDARITQGDSFSVRAESRSQDALDHLQISVDGGTLTARFEQSFLDFIISGGLVGQLLNSGNAITIDITMPALAGVTASSGADVGVIAVTSERLELDASSGADIKVTDAVLGHAIVSASSGSDIEISGSADTVEADASSGSDIDADDLVASNVAAEASSGANVSVHATAGIKADASSGGDIEVRGNPADRDVDTSSGGDVSFDD</sequence>
<evidence type="ECO:0000259" key="2">
    <source>
        <dbReference type="Pfam" id="PF10988"/>
    </source>
</evidence>